<sequence length="236" mass="26711">MIKLVGIGPGDLQYLTFRAKDALEKCDVVIGYEKYVEQIAELIKSKVIYKYKMGQEEERCKRAVELSNEGKDVCLVCGGDPGIYSLSSIILNLTDNVEIIPGISALNACASILGSPISNDFVVLSFSDYNVDISEIKKRVELACKVDFVMVIYNPISKVRLEKTKEIFQVIVDNKPAKTKVALVKNCYRADFSMRIIELSQIFENIDFIDMNTTVIVGNKYTYENFGRLITPRWYK</sequence>
<dbReference type="Pfam" id="PF00590">
    <property type="entry name" value="TP_methylase"/>
    <property type="match status" value="1"/>
</dbReference>
<reference evidence="7 8" key="1">
    <citation type="journal article" date="2009" name="J. Bacteriol.">
        <title>The genome of Thermosipho africanus TCF52B: lateral genetic connections to the Firmicutes and Archaea.</title>
        <authorList>
            <person name="Nesboe C.L."/>
            <person name="Bapteste E."/>
            <person name="Curtis B."/>
            <person name="Dahle H."/>
            <person name="Lopez P."/>
            <person name="Macleod D."/>
            <person name="Dlutek M."/>
            <person name="Bowman S."/>
            <person name="Zhaxybayeva O."/>
            <person name="Birkeland N.-K."/>
            <person name="Doolittle W.F."/>
        </authorList>
    </citation>
    <scope>NUCLEOTIDE SEQUENCE [LARGE SCALE GENOMIC DNA]</scope>
    <source>
        <strain evidence="7 8">TCF52B</strain>
    </source>
</reference>
<name>B7IHG6_THEAB</name>
<protein>
    <submittedName>
        <fullName evidence="7">Cobalamin biosynthesis protein</fullName>
    </submittedName>
</protein>
<dbReference type="Proteomes" id="UP000002453">
    <property type="component" value="Chromosome"/>
</dbReference>
<dbReference type="GO" id="GO:0008168">
    <property type="term" value="F:methyltransferase activity"/>
    <property type="evidence" value="ECO:0007669"/>
    <property type="project" value="UniProtKB-KW"/>
</dbReference>
<organism evidence="7 8">
    <name type="scientific">Thermosipho africanus (strain TCF52B)</name>
    <dbReference type="NCBI Taxonomy" id="484019"/>
    <lineage>
        <taxon>Bacteria</taxon>
        <taxon>Thermotogati</taxon>
        <taxon>Thermotogota</taxon>
        <taxon>Thermotogae</taxon>
        <taxon>Thermotogales</taxon>
        <taxon>Fervidobacteriaceae</taxon>
        <taxon>Thermosipho</taxon>
    </lineage>
</organism>
<dbReference type="AlphaFoldDB" id="B7IHG6"/>
<dbReference type="STRING" id="484019.THA_1074"/>
<dbReference type="CDD" id="cd11646">
    <property type="entry name" value="Precorrin_3B_C17_MT"/>
    <property type="match status" value="1"/>
</dbReference>
<dbReference type="Gene3D" id="3.40.1010.10">
    <property type="entry name" value="Cobalt-precorrin-4 Transmethylase, Domain 1"/>
    <property type="match status" value="1"/>
</dbReference>
<dbReference type="HOGENOM" id="CLU_047948_2_0_0"/>
<keyword evidence="2" id="KW-0169">Cobalamin biosynthesis</keyword>
<keyword evidence="5" id="KW-0949">S-adenosyl-L-methionine</keyword>
<evidence type="ECO:0000256" key="4">
    <source>
        <dbReference type="ARBA" id="ARBA00022679"/>
    </source>
</evidence>
<dbReference type="KEGG" id="taf:THA_1074"/>
<feature type="domain" description="Tetrapyrrole methylase" evidence="6">
    <location>
        <begin position="2"/>
        <end position="191"/>
    </location>
</feature>
<proteinExistence type="predicted"/>
<dbReference type="GO" id="GO:0009236">
    <property type="term" value="P:cobalamin biosynthetic process"/>
    <property type="evidence" value="ECO:0007669"/>
    <property type="project" value="UniProtKB-UniPathway"/>
</dbReference>
<evidence type="ECO:0000313" key="7">
    <source>
        <dbReference type="EMBL" id="ACJ75530.1"/>
    </source>
</evidence>
<dbReference type="PANTHER" id="PTHR47036">
    <property type="entry name" value="COBALT-FACTOR III C(17)-METHYLTRANSFERASE-RELATED"/>
    <property type="match status" value="1"/>
</dbReference>
<dbReference type="InterPro" id="IPR006363">
    <property type="entry name" value="Cbl_synth_CobJ/CibH_dom"/>
</dbReference>
<dbReference type="Gene3D" id="3.30.950.10">
    <property type="entry name" value="Methyltransferase, Cobalt-precorrin-4 Transmethylase, Domain 2"/>
    <property type="match status" value="1"/>
</dbReference>
<gene>
    <name evidence="7" type="primary">cbiH</name>
    <name evidence="7" type="ordered locus">THA_1074</name>
</gene>
<dbReference type="InterPro" id="IPR014776">
    <property type="entry name" value="4pyrrole_Mease_sub2"/>
</dbReference>
<evidence type="ECO:0000256" key="5">
    <source>
        <dbReference type="ARBA" id="ARBA00022691"/>
    </source>
</evidence>
<evidence type="ECO:0000259" key="6">
    <source>
        <dbReference type="Pfam" id="PF00590"/>
    </source>
</evidence>
<evidence type="ECO:0000256" key="3">
    <source>
        <dbReference type="ARBA" id="ARBA00022603"/>
    </source>
</evidence>
<keyword evidence="8" id="KW-1185">Reference proteome</keyword>
<dbReference type="PANTHER" id="PTHR47036:SF1">
    <property type="entry name" value="COBALT-FACTOR III C(17)-METHYLTRANSFERASE-RELATED"/>
    <property type="match status" value="1"/>
</dbReference>
<dbReference type="RefSeq" id="WP_012579980.1">
    <property type="nucleotide sequence ID" value="NC_011653.1"/>
</dbReference>
<evidence type="ECO:0000256" key="2">
    <source>
        <dbReference type="ARBA" id="ARBA00022573"/>
    </source>
</evidence>
<dbReference type="UniPathway" id="UPA00148"/>
<dbReference type="GO" id="GO:0032259">
    <property type="term" value="P:methylation"/>
    <property type="evidence" value="ECO:0007669"/>
    <property type="project" value="UniProtKB-KW"/>
</dbReference>
<evidence type="ECO:0000313" key="8">
    <source>
        <dbReference type="Proteomes" id="UP000002453"/>
    </source>
</evidence>
<dbReference type="eggNOG" id="COG1010">
    <property type="taxonomic scope" value="Bacteria"/>
</dbReference>
<dbReference type="InterPro" id="IPR000878">
    <property type="entry name" value="4pyrrol_Mease"/>
</dbReference>
<evidence type="ECO:0000256" key="1">
    <source>
        <dbReference type="ARBA" id="ARBA00004953"/>
    </source>
</evidence>
<dbReference type="InterPro" id="IPR035996">
    <property type="entry name" value="4pyrrol_Methylase_sf"/>
</dbReference>
<comment type="pathway">
    <text evidence="1">Cofactor biosynthesis; adenosylcobalamin biosynthesis.</text>
</comment>
<dbReference type="SUPFAM" id="SSF53790">
    <property type="entry name" value="Tetrapyrrole methylase"/>
    <property type="match status" value="1"/>
</dbReference>
<dbReference type="InterPro" id="IPR014777">
    <property type="entry name" value="4pyrrole_Mease_sub1"/>
</dbReference>
<accession>B7IHG6</accession>
<keyword evidence="3" id="KW-0489">Methyltransferase</keyword>
<keyword evidence="4" id="KW-0808">Transferase</keyword>
<dbReference type="InterPro" id="IPR051810">
    <property type="entry name" value="Precorrin_MeTrfase"/>
</dbReference>
<dbReference type="EMBL" id="CP001185">
    <property type="protein sequence ID" value="ACJ75530.1"/>
    <property type="molecule type" value="Genomic_DNA"/>
</dbReference>